<evidence type="ECO:0008006" key="5">
    <source>
        <dbReference type="Google" id="ProtNLM"/>
    </source>
</evidence>
<dbReference type="GO" id="GO:0051536">
    <property type="term" value="F:iron-sulfur cluster binding"/>
    <property type="evidence" value="ECO:0007669"/>
    <property type="project" value="UniProtKB-KW"/>
</dbReference>
<dbReference type="EMBL" id="BARU01011742">
    <property type="protein sequence ID" value="GAH32855.1"/>
    <property type="molecule type" value="Genomic_DNA"/>
</dbReference>
<protein>
    <recommendedName>
        <fullName evidence="5">Radical SAM core domain-containing protein</fullName>
    </recommendedName>
</protein>
<dbReference type="InterPro" id="IPR040086">
    <property type="entry name" value="MJ0683-like"/>
</dbReference>
<keyword evidence="2" id="KW-0408">Iron</keyword>
<evidence type="ECO:0000256" key="1">
    <source>
        <dbReference type="ARBA" id="ARBA00022723"/>
    </source>
</evidence>
<evidence type="ECO:0000313" key="4">
    <source>
        <dbReference type="EMBL" id="GAH32855.1"/>
    </source>
</evidence>
<name>X1FJZ6_9ZZZZ</name>
<feature type="non-terminal residue" evidence="4">
    <location>
        <position position="237"/>
    </location>
</feature>
<keyword evidence="1" id="KW-0479">Metal-binding</keyword>
<keyword evidence="3" id="KW-0411">Iron-sulfur</keyword>
<dbReference type="PANTHER" id="PTHR43432:SF6">
    <property type="entry name" value="RADICAL SAM CORE DOMAIN-CONTAINING PROTEIN"/>
    <property type="match status" value="1"/>
</dbReference>
<accession>X1FJZ6</accession>
<evidence type="ECO:0000256" key="3">
    <source>
        <dbReference type="ARBA" id="ARBA00023014"/>
    </source>
</evidence>
<dbReference type="PANTHER" id="PTHR43432">
    <property type="entry name" value="SLR0285 PROTEIN"/>
    <property type="match status" value="1"/>
</dbReference>
<dbReference type="GO" id="GO:0046872">
    <property type="term" value="F:metal ion binding"/>
    <property type="evidence" value="ECO:0007669"/>
    <property type="project" value="UniProtKB-KW"/>
</dbReference>
<evidence type="ECO:0000256" key="2">
    <source>
        <dbReference type="ARBA" id="ARBA00023004"/>
    </source>
</evidence>
<organism evidence="4">
    <name type="scientific">marine sediment metagenome</name>
    <dbReference type="NCBI Taxonomy" id="412755"/>
    <lineage>
        <taxon>unclassified sequences</taxon>
        <taxon>metagenomes</taxon>
        <taxon>ecological metagenomes</taxon>
    </lineage>
</organism>
<gene>
    <name evidence="4" type="ORF">S03H2_21940</name>
</gene>
<reference evidence="4" key="1">
    <citation type="journal article" date="2014" name="Front. Microbiol.">
        <title>High frequency of phylogenetically diverse reductive dehalogenase-homologous genes in deep subseafloor sedimentary metagenomes.</title>
        <authorList>
            <person name="Kawai M."/>
            <person name="Futagami T."/>
            <person name="Toyoda A."/>
            <person name="Takaki Y."/>
            <person name="Nishi S."/>
            <person name="Hori S."/>
            <person name="Arai W."/>
            <person name="Tsubouchi T."/>
            <person name="Morono Y."/>
            <person name="Uchiyama I."/>
            <person name="Ito T."/>
            <person name="Fujiyama A."/>
            <person name="Inagaki F."/>
            <person name="Takami H."/>
        </authorList>
    </citation>
    <scope>NUCLEOTIDE SEQUENCE</scope>
    <source>
        <strain evidence="4">Expedition CK06-06</strain>
    </source>
</reference>
<comment type="caution">
    <text evidence="4">The sequence shown here is derived from an EMBL/GenBank/DDBJ whole genome shotgun (WGS) entry which is preliminary data.</text>
</comment>
<proteinExistence type="predicted"/>
<dbReference type="AlphaFoldDB" id="X1FJZ6"/>
<sequence length="237" mass="27032">MLGQLYRPKGKALEHARVVLEVEEPHACNVAYGCSVGCSYCYGPLASRQSRENWMKVRYPKEYPVELVKKQLARNPLVDGAEVKGVFISFMTEPYLSLVKKLTEPLIQYLVDQGINVATSSKIDVSDVPGVRNGMTLLSLDGGFWDMYEPRAPSPLSRLLKIKKAHDGGEYTWVSVEPCPCTGIWKQDIKRLLSVLHFVDLMILGKWNYDPRSRTDEAREDYRRTVDIFRDFCQEHG</sequence>